<accession>A0A7J0FRQ8</accession>
<dbReference type="AlphaFoldDB" id="A0A7J0FRQ8"/>
<name>A0A7J0FRQ8_9ERIC</name>
<dbReference type="GO" id="GO:0005506">
    <property type="term" value="F:iron ion binding"/>
    <property type="evidence" value="ECO:0007669"/>
    <property type="project" value="InterPro"/>
</dbReference>
<dbReference type="PANTHER" id="PTHR33591:SF4">
    <property type="entry name" value="OS08G0114100 PROTEIN"/>
    <property type="match status" value="1"/>
</dbReference>
<dbReference type="EMBL" id="BJWL01000015">
    <property type="protein sequence ID" value="GFZ01393.1"/>
    <property type="molecule type" value="Genomic_DNA"/>
</dbReference>
<feature type="domain" description="Beta-carotene isomerase D27-like C-terminal" evidence="1">
    <location>
        <begin position="1"/>
        <end position="46"/>
    </location>
</feature>
<gene>
    <name evidence="2" type="ORF">Acr_15g0000020</name>
</gene>
<proteinExistence type="predicted"/>
<sequence>MCVNMCKIPTQDFSTNELGLPLTMIPNFEDMSCEMVYGQVPPPFEEDPASKQPCFADIYKLFGSLANPSSTICHKLQA</sequence>
<dbReference type="InterPro" id="IPR025114">
    <property type="entry name" value="D27-like_C"/>
</dbReference>
<evidence type="ECO:0000259" key="1">
    <source>
        <dbReference type="Pfam" id="PF13225"/>
    </source>
</evidence>
<dbReference type="Proteomes" id="UP000585474">
    <property type="component" value="Unassembled WGS sequence"/>
</dbReference>
<reference evidence="2 3" key="1">
    <citation type="submission" date="2019-07" db="EMBL/GenBank/DDBJ databases">
        <title>De Novo Assembly of kiwifruit Actinidia rufa.</title>
        <authorList>
            <person name="Sugita-Konishi S."/>
            <person name="Sato K."/>
            <person name="Mori E."/>
            <person name="Abe Y."/>
            <person name="Kisaki G."/>
            <person name="Hamano K."/>
            <person name="Suezawa K."/>
            <person name="Otani M."/>
            <person name="Fukuda T."/>
            <person name="Manabe T."/>
            <person name="Gomi K."/>
            <person name="Tabuchi M."/>
            <person name="Akimitsu K."/>
            <person name="Kataoka I."/>
        </authorList>
    </citation>
    <scope>NUCLEOTIDE SEQUENCE [LARGE SCALE GENOMIC DNA]</scope>
    <source>
        <strain evidence="3">cv. Fuchu</strain>
    </source>
</reference>
<comment type="caution">
    <text evidence="2">The sequence shown here is derived from an EMBL/GenBank/DDBJ whole genome shotgun (WGS) entry which is preliminary data.</text>
</comment>
<dbReference type="InterPro" id="IPR038938">
    <property type="entry name" value="D27-like"/>
</dbReference>
<evidence type="ECO:0000313" key="3">
    <source>
        <dbReference type="Proteomes" id="UP000585474"/>
    </source>
</evidence>
<dbReference type="Pfam" id="PF13225">
    <property type="entry name" value="D27-like_C"/>
    <property type="match status" value="1"/>
</dbReference>
<dbReference type="PANTHER" id="PTHR33591">
    <property type="entry name" value="BETA-CAROTENE ISOMERASE D27"/>
    <property type="match status" value="1"/>
</dbReference>
<organism evidence="2 3">
    <name type="scientific">Actinidia rufa</name>
    <dbReference type="NCBI Taxonomy" id="165716"/>
    <lineage>
        <taxon>Eukaryota</taxon>
        <taxon>Viridiplantae</taxon>
        <taxon>Streptophyta</taxon>
        <taxon>Embryophyta</taxon>
        <taxon>Tracheophyta</taxon>
        <taxon>Spermatophyta</taxon>
        <taxon>Magnoliopsida</taxon>
        <taxon>eudicotyledons</taxon>
        <taxon>Gunneridae</taxon>
        <taxon>Pentapetalae</taxon>
        <taxon>asterids</taxon>
        <taxon>Ericales</taxon>
        <taxon>Actinidiaceae</taxon>
        <taxon>Actinidia</taxon>
    </lineage>
</organism>
<keyword evidence="3" id="KW-1185">Reference proteome</keyword>
<protein>
    <recommendedName>
        <fullName evidence="1">Beta-carotene isomerase D27-like C-terminal domain-containing protein</fullName>
    </recommendedName>
</protein>
<evidence type="ECO:0000313" key="2">
    <source>
        <dbReference type="EMBL" id="GFZ01393.1"/>
    </source>
</evidence>
<dbReference type="OrthoDB" id="416096at2759"/>